<evidence type="ECO:0000256" key="1">
    <source>
        <dbReference type="SAM" id="MobiDB-lite"/>
    </source>
</evidence>
<name>A0A6A0A3Y1_HAELA</name>
<evidence type="ECO:0000313" key="4">
    <source>
        <dbReference type="Proteomes" id="UP000485058"/>
    </source>
</evidence>
<sequence length="640" mass="68519">MGNMVVVLCCFTLLKLSAARLWPSLFLANPCDRSQRGLLPGPPRGGASPPAPFGARTSPLSATSYGQGGNCSPRAAWWGHVQPVSNVWRWEQAAPQAEAPPLMHAAKSDGICWRKRSSPCSLFAFVVSYFVPHSCFYVDAVCSVVVLSTSQHFAKIVCNSSSPLYVLSKGSELSLSSEVPTFVQAIASGQPMQIQAELEEAEGRTLGIDCLELLDKAGCTSFVILPLSPNQWMASFWPWVAMYVAEVNAIRLVDLLEKIQTAPSLHSLAHVVTNELKCWFEWPLKEETEARLVLLSEDQVSALVLSQPVAVDRGASSLTRTKSQPVPITTGTTRAVTFAGLSTRADDVRLASRAAIPALRRIGEQSADLALSKSAPPSSNSACSHEQDEHAGTLLGQGMRAEAAAALHTDKDGYGGVHEKRQPTSSSPGLAEGAGGAASPVRRTASSLSARQSTEGRLLGTQMSLLNTLTRRCLVEGRLLWMRASDVYHMVRCIMVMMGCPLGVPFGGARVSDIASAQHVCTGSKLLFVADVMAALKKYGEPWKDIFLDQAQVANPVWVIAAPLASDGIHLGAIVWLSSSRLNPTMLASAAKTSLPPLLHSLADQLLLVTQQATQLRSHNSVTAIDEVSWVARQVAEGTQ</sequence>
<reference evidence="3 4" key="1">
    <citation type="submission" date="2020-02" db="EMBL/GenBank/DDBJ databases">
        <title>Draft genome sequence of Haematococcus lacustris strain NIES-144.</title>
        <authorList>
            <person name="Morimoto D."/>
            <person name="Nakagawa S."/>
            <person name="Yoshida T."/>
            <person name="Sawayama S."/>
        </authorList>
    </citation>
    <scope>NUCLEOTIDE SEQUENCE [LARGE SCALE GENOMIC DNA]</scope>
    <source>
        <strain evidence="3 4">NIES-144</strain>
    </source>
</reference>
<protein>
    <submittedName>
        <fullName evidence="3">Protein kinase domain-containing protein</fullName>
    </submittedName>
</protein>
<evidence type="ECO:0000313" key="3">
    <source>
        <dbReference type="EMBL" id="GFH24802.1"/>
    </source>
</evidence>
<keyword evidence="3" id="KW-0418">Kinase</keyword>
<feature type="region of interest" description="Disordered" evidence="1">
    <location>
        <begin position="411"/>
        <end position="453"/>
    </location>
</feature>
<dbReference type="Proteomes" id="UP000485058">
    <property type="component" value="Unassembled WGS sequence"/>
</dbReference>
<feature type="compositionally biased region" description="Basic and acidic residues" evidence="1">
    <location>
        <begin position="411"/>
        <end position="422"/>
    </location>
</feature>
<gene>
    <name evidence="3" type="ORF">HaLaN_22661</name>
</gene>
<feature type="region of interest" description="Disordered" evidence="1">
    <location>
        <begin position="369"/>
        <end position="389"/>
    </location>
</feature>
<feature type="signal peptide" evidence="2">
    <location>
        <begin position="1"/>
        <end position="19"/>
    </location>
</feature>
<keyword evidence="3" id="KW-0808">Transferase</keyword>
<feature type="compositionally biased region" description="Polar residues" evidence="1">
    <location>
        <begin position="375"/>
        <end position="384"/>
    </location>
</feature>
<feature type="chain" id="PRO_5025691115" evidence="2">
    <location>
        <begin position="20"/>
        <end position="640"/>
    </location>
</feature>
<keyword evidence="4" id="KW-1185">Reference proteome</keyword>
<proteinExistence type="predicted"/>
<organism evidence="3 4">
    <name type="scientific">Haematococcus lacustris</name>
    <name type="common">Green alga</name>
    <name type="synonym">Haematococcus pluvialis</name>
    <dbReference type="NCBI Taxonomy" id="44745"/>
    <lineage>
        <taxon>Eukaryota</taxon>
        <taxon>Viridiplantae</taxon>
        <taxon>Chlorophyta</taxon>
        <taxon>core chlorophytes</taxon>
        <taxon>Chlorophyceae</taxon>
        <taxon>CS clade</taxon>
        <taxon>Chlamydomonadales</taxon>
        <taxon>Haematococcaceae</taxon>
        <taxon>Haematococcus</taxon>
    </lineage>
</organism>
<feature type="compositionally biased region" description="Polar residues" evidence="1">
    <location>
        <begin position="444"/>
        <end position="453"/>
    </location>
</feature>
<accession>A0A6A0A3Y1</accession>
<comment type="caution">
    <text evidence="3">The sequence shown here is derived from an EMBL/GenBank/DDBJ whole genome shotgun (WGS) entry which is preliminary data.</text>
</comment>
<evidence type="ECO:0000256" key="2">
    <source>
        <dbReference type="SAM" id="SignalP"/>
    </source>
</evidence>
<dbReference type="AlphaFoldDB" id="A0A6A0A3Y1"/>
<dbReference type="EMBL" id="BLLF01002635">
    <property type="protein sequence ID" value="GFH24802.1"/>
    <property type="molecule type" value="Genomic_DNA"/>
</dbReference>
<dbReference type="GO" id="GO:0016301">
    <property type="term" value="F:kinase activity"/>
    <property type="evidence" value="ECO:0007669"/>
    <property type="project" value="UniProtKB-KW"/>
</dbReference>
<keyword evidence="2" id="KW-0732">Signal</keyword>